<proteinExistence type="predicted"/>
<dbReference type="AlphaFoldDB" id="A0A9N8JDB0"/>
<dbReference type="EMBL" id="CAIJEN010000002">
    <property type="protein sequence ID" value="CAD0083691.1"/>
    <property type="molecule type" value="Genomic_DNA"/>
</dbReference>
<dbReference type="Proteomes" id="UP000716446">
    <property type="component" value="Unassembled WGS sequence"/>
</dbReference>
<gene>
    <name evidence="1" type="ORF">AWRI4619_LOCUS2258</name>
</gene>
<keyword evidence="2" id="KW-1185">Reference proteome</keyword>
<evidence type="ECO:0000313" key="2">
    <source>
        <dbReference type="Proteomes" id="UP000716446"/>
    </source>
</evidence>
<comment type="caution">
    <text evidence="1">The sequence shown here is derived from an EMBL/GenBank/DDBJ whole genome shotgun (WGS) entry which is preliminary data.</text>
</comment>
<name>A0A9N8JDB0_9PEZI</name>
<accession>A0A9N8JDB0</accession>
<evidence type="ECO:0008006" key="3">
    <source>
        <dbReference type="Google" id="ProtNLM"/>
    </source>
</evidence>
<reference evidence="1" key="1">
    <citation type="submission" date="2020-06" db="EMBL/GenBank/DDBJ databases">
        <authorList>
            <person name="Onetto C."/>
        </authorList>
    </citation>
    <scope>NUCLEOTIDE SEQUENCE</scope>
</reference>
<evidence type="ECO:0000313" key="1">
    <source>
        <dbReference type="EMBL" id="CAD0083691.1"/>
    </source>
</evidence>
<protein>
    <recommendedName>
        <fullName evidence="3">F-box domain-containing protein</fullName>
    </recommendedName>
</protein>
<sequence length="240" mass="27392">MAVAAFWDVGELKLNVFMCLREDICDADLARCARVHRTWTNLTLNALWFGYPRTSCEDNRTRARAIAGLPTDLRQGYASRVGVLDFTDYGGSSVHAKFEGLNFPRLKEVILHNIDKEARQKFREFQLSRYLQPTLQSLKLLDQTYDNVENGTNWLTASFLTDVARRCPDLKQISFWVPNTPIEPSDHTSFFRSIKPQEVSLDLPRMLTCDLLSALSHDGGCLESLAIVDEEDNHRRIKPA</sequence>
<organism evidence="1 2">
    <name type="scientific">Aureobasidium vineae</name>
    <dbReference type="NCBI Taxonomy" id="2773715"/>
    <lineage>
        <taxon>Eukaryota</taxon>
        <taxon>Fungi</taxon>
        <taxon>Dikarya</taxon>
        <taxon>Ascomycota</taxon>
        <taxon>Pezizomycotina</taxon>
        <taxon>Dothideomycetes</taxon>
        <taxon>Dothideomycetidae</taxon>
        <taxon>Dothideales</taxon>
        <taxon>Saccotheciaceae</taxon>
        <taxon>Aureobasidium</taxon>
    </lineage>
</organism>